<dbReference type="RefSeq" id="WP_167672871.1">
    <property type="nucleotide sequence ID" value="NZ_JAATJS010000003.1"/>
</dbReference>
<organism evidence="2 3">
    <name type="scientific">Microvirga terricola</name>
    <dbReference type="NCBI Taxonomy" id="2719797"/>
    <lineage>
        <taxon>Bacteria</taxon>
        <taxon>Pseudomonadati</taxon>
        <taxon>Pseudomonadota</taxon>
        <taxon>Alphaproteobacteria</taxon>
        <taxon>Hyphomicrobiales</taxon>
        <taxon>Methylobacteriaceae</taxon>
        <taxon>Microvirga</taxon>
    </lineage>
</organism>
<reference evidence="2 3" key="1">
    <citation type="submission" date="2020-03" db="EMBL/GenBank/DDBJ databases">
        <title>The genome sequence of Microvirga sp. c23x22.</title>
        <authorList>
            <person name="Zhang X."/>
        </authorList>
    </citation>
    <scope>NUCLEOTIDE SEQUENCE [LARGE SCALE GENOMIC DNA]</scope>
    <source>
        <strain evidence="3">c23x22</strain>
    </source>
</reference>
<sequence>MGHSMPKPALRPFLPDDAEMLVSIYHASVMELAEEDYSEAQREAWAAIADDESFVKRLAGGVTLLATMEGTPVGFISLKDNEHVDFLYVHPAVSGQGVGAMLYDAVEKLARARGATRLTVDASDTARPFFEQRGFAPQRRNTISLGDEWLANTTMEKRLAPQEDRKLSS</sequence>
<comment type="caution">
    <text evidence="2">The sequence shown here is derived from an EMBL/GenBank/DDBJ whole genome shotgun (WGS) entry which is preliminary data.</text>
</comment>
<proteinExistence type="predicted"/>
<gene>
    <name evidence="2" type="ORF">HB375_10140</name>
</gene>
<evidence type="ECO:0000313" key="2">
    <source>
        <dbReference type="EMBL" id="NIX76971.1"/>
    </source>
</evidence>
<dbReference type="EMBL" id="JAATJS010000003">
    <property type="protein sequence ID" value="NIX76971.1"/>
    <property type="molecule type" value="Genomic_DNA"/>
</dbReference>
<dbReference type="SUPFAM" id="SSF55729">
    <property type="entry name" value="Acyl-CoA N-acyltransferases (Nat)"/>
    <property type="match status" value="1"/>
</dbReference>
<feature type="domain" description="N-acetyltransferase" evidence="1">
    <location>
        <begin position="8"/>
        <end position="160"/>
    </location>
</feature>
<name>A0ABX0VCZ5_9HYPH</name>
<dbReference type="InterPro" id="IPR000182">
    <property type="entry name" value="GNAT_dom"/>
</dbReference>
<dbReference type="Gene3D" id="3.40.630.30">
    <property type="match status" value="1"/>
</dbReference>
<dbReference type="Pfam" id="PF13673">
    <property type="entry name" value="Acetyltransf_10"/>
    <property type="match status" value="1"/>
</dbReference>
<dbReference type="PANTHER" id="PTHR43451:SF1">
    <property type="entry name" value="ACETYLTRANSFERASE"/>
    <property type="match status" value="1"/>
</dbReference>
<accession>A0ABX0VCZ5</accession>
<dbReference type="PROSITE" id="PS51186">
    <property type="entry name" value="GNAT"/>
    <property type="match status" value="1"/>
</dbReference>
<dbReference type="Proteomes" id="UP000707352">
    <property type="component" value="Unassembled WGS sequence"/>
</dbReference>
<dbReference type="PANTHER" id="PTHR43451">
    <property type="entry name" value="ACETYLTRANSFERASE (GNAT) FAMILY PROTEIN"/>
    <property type="match status" value="1"/>
</dbReference>
<evidence type="ECO:0000259" key="1">
    <source>
        <dbReference type="PROSITE" id="PS51186"/>
    </source>
</evidence>
<evidence type="ECO:0000313" key="3">
    <source>
        <dbReference type="Proteomes" id="UP000707352"/>
    </source>
</evidence>
<dbReference type="InterPro" id="IPR016181">
    <property type="entry name" value="Acyl_CoA_acyltransferase"/>
</dbReference>
<dbReference type="CDD" id="cd04301">
    <property type="entry name" value="NAT_SF"/>
    <property type="match status" value="1"/>
</dbReference>
<keyword evidence="3" id="KW-1185">Reference proteome</keyword>
<dbReference type="InterPro" id="IPR052564">
    <property type="entry name" value="N-acetyltrans/Recomb-assoc"/>
</dbReference>
<protein>
    <submittedName>
        <fullName evidence="2">GNAT family N-acetyltransferase</fullName>
    </submittedName>
</protein>